<protein>
    <submittedName>
        <fullName evidence="11">Adenylate/guanylate cyclase domain-containing protein</fullName>
    </submittedName>
</protein>
<dbReference type="Gene3D" id="6.10.340.10">
    <property type="match status" value="1"/>
</dbReference>
<feature type="transmembrane region" description="Helical" evidence="8">
    <location>
        <begin position="36"/>
        <end position="57"/>
    </location>
</feature>
<feature type="transmembrane region" description="Helical" evidence="8">
    <location>
        <begin position="188"/>
        <end position="211"/>
    </location>
</feature>
<feature type="region of interest" description="Disordered" evidence="7">
    <location>
        <begin position="454"/>
        <end position="482"/>
    </location>
</feature>
<evidence type="ECO:0000259" key="10">
    <source>
        <dbReference type="PROSITE" id="PS50885"/>
    </source>
</evidence>
<dbReference type="EMBL" id="JAYJJR010000001">
    <property type="protein sequence ID" value="MEB3019588.1"/>
    <property type="molecule type" value="Genomic_DNA"/>
</dbReference>
<dbReference type="PROSITE" id="PS50125">
    <property type="entry name" value="GUANYLATE_CYCLASE_2"/>
    <property type="match status" value="1"/>
</dbReference>
<sequence length="482" mass="51026">MASAHLLSVAEVLIVVVALRSHTPDNPQFSANYVGTAVTLSLLSTLTVLIGGALIIARSLRWFTRDDMPTPTQRIAAVNIIRDQSLLLGAAWATGGALFVLLERRGGAGIAVATILAVTLGGAAATGTGVLFSQRSIRPIIAAATRGFDGFLTAPGVLSRLINMWLLSSGLPSLTIAALIIFRTNGWFIPKTASVEIPVLVLSLVAVMLGWRGMALVSRSIADPIREVVDAMAEIEHGRIGTLVDVYERSEIGRLQSGFNRMVAGLRERDRLRDLFGRYVGTDVARRAVEDGAALSGEVAEAAILFVDLAGSTQLTMSRPPQEVADVLNDFFRIVVGAVDEHGGLINKFQGDAALAVFGVPLRNDAAASAALETARCLAIRLRDLPVVDFGIGVSAGSVFAGNIGAENRYEYTVIGDAVNEAARLADLAKSVDQRVLCSAAAIERSDEAEGKQWVSHSSAVLRGRSEPTRISTPVSRATPQQ</sequence>
<dbReference type="RefSeq" id="WP_225407815.1">
    <property type="nucleotide sequence ID" value="NZ_JAYJJR010000001.1"/>
</dbReference>
<dbReference type="InterPro" id="IPR050697">
    <property type="entry name" value="Adenylyl/Guanylyl_Cyclase_3/4"/>
</dbReference>
<evidence type="ECO:0000256" key="3">
    <source>
        <dbReference type="ARBA" id="ARBA00022475"/>
    </source>
</evidence>
<comment type="similarity">
    <text evidence="2">Belongs to the adenylyl cyclase class-3 family.</text>
</comment>
<keyword evidence="12" id="KW-1185">Reference proteome</keyword>
<evidence type="ECO:0000256" key="4">
    <source>
        <dbReference type="ARBA" id="ARBA00022692"/>
    </source>
</evidence>
<feature type="domain" description="Guanylate cyclase" evidence="9">
    <location>
        <begin position="303"/>
        <end position="426"/>
    </location>
</feature>
<dbReference type="SUPFAM" id="SSF55073">
    <property type="entry name" value="Nucleotide cyclase"/>
    <property type="match status" value="1"/>
</dbReference>
<organism evidence="11 12">
    <name type="scientific">[Mycobacterium] crassicus</name>
    <dbReference type="NCBI Taxonomy" id="2872309"/>
    <lineage>
        <taxon>Bacteria</taxon>
        <taxon>Bacillati</taxon>
        <taxon>Actinomycetota</taxon>
        <taxon>Actinomycetes</taxon>
        <taxon>Mycobacteriales</taxon>
        <taxon>Mycobacteriaceae</taxon>
        <taxon>Mycolicibacter</taxon>
    </lineage>
</organism>
<proteinExistence type="inferred from homology"/>
<comment type="caution">
    <text evidence="11">The sequence shown here is derived from an EMBL/GenBank/DDBJ whole genome shotgun (WGS) entry which is preliminary data.</text>
</comment>
<dbReference type="PANTHER" id="PTHR43081">
    <property type="entry name" value="ADENYLATE CYCLASE, TERMINAL-DIFFERENTIATION SPECIFIC-RELATED"/>
    <property type="match status" value="1"/>
</dbReference>
<gene>
    <name evidence="11" type="ORF">K6T79_00850</name>
</gene>
<dbReference type="PROSITE" id="PS50885">
    <property type="entry name" value="HAMP"/>
    <property type="match status" value="1"/>
</dbReference>
<dbReference type="SMART" id="SM00044">
    <property type="entry name" value="CYCc"/>
    <property type="match status" value="1"/>
</dbReference>
<evidence type="ECO:0000313" key="11">
    <source>
        <dbReference type="EMBL" id="MEB3019588.1"/>
    </source>
</evidence>
<evidence type="ECO:0000256" key="2">
    <source>
        <dbReference type="ARBA" id="ARBA00005381"/>
    </source>
</evidence>
<keyword evidence="3" id="KW-1003">Cell membrane</keyword>
<comment type="subcellular location">
    <subcellularLocation>
        <location evidence="1">Cell membrane</location>
        <topology evidence="1">Multi-pass membrane protein</topology>
    </subcellularLocation>
</comment>
<evidence type="ECO:0000256" key="1">
    <source>
        <dbReference type="ARBA" id="ARBA00004651"/>
    </source>
</evidence>
<dbReference type="SUPFAM" id="SSF158472">
    <property type="entry name" value="HAMP domain-like"/>
    <property type="match status" value="1"/>
</dbReference>
<dbReference type="PANTHER" id="PTHR43081:SF17">
    <property type="entry name" value="BLL5647 PROTEIN"/>
    <property type="match status" value="1"/>
</dbReference>
<evidence type="ECO:0000259" key="9">
    <source>
        <dbReference type="PROSITE" id="PS50125"/>
    </source>
</evidence>
<keyword evidence="5 8" id="KW-1133">Transmembrane helix</keyword>
<name>A0ABU5XBU7_9MYCO</name>
<dbReference type="Gene3D" id="3.30.70.1230">
    <property type="entry name" value="Nucleotide cyclase"/>
    <property type="match status" value="1"/>
</dbReference>
<dbReference type="Pfam" id="PF00211">
    <property type="entry name" value="Guanylate_cyc"/>
    <property type="match status" value="1"/>
</dbReference>
<feature type="transmembrane region" description="Helical" evidence="8">
    <location>
        <begin position="85"/>
        <end position="102"/>
    </location>
</feature>
<dbReference type="Pfam" id="PF00672">
    <property type="entry name" value="HAMP"/>
    <property type="match status" value="1"/>
</dbReference>
<keyword evidence="4 8" id="KW-0812">Transmembrane</keyword>
<dbReference type="InterPro" id="IPR001054">
    <property type="entry name" value="A/G_cyclase"/>
</dbReference>
<dbReference type="Proteomes" id="UP001299596">
    <property type="component" value="Unassembled WGS sequence"/>
</dbReference>
<dbReference type="CDD" id="cd07302">
    <property type="entry name" value="CHD"/>
    <property type="match status" value="1"/>
</dbReference>
<dbReference type="CDD" id="cd06225">
    <property type="entry name" value="HAMP"/>
    <property type="match status" value="1"/>
</dbReference>
<accession>A0ABU5XBU7</accession>
<feature type="transmembrane region" description="Helical" evidence="8">
    <location>
        <begin position="108"/>
        <end position="132"/>
    </location>
</feature>
<feature type="domain" description="HAMP" evidence="10">
    <location>
        <begin position="219"/>
        <end position="271"/>
    </location>
</feature>
<dbReference type="InterPro" id="IPR003660">
    <property type="entry name" value="HAMP_dom"/>
</dbReference>
<evidence type="ECO:0000313" key="12">
    <source>
        <dbReference type="Proteomes" id="UP001299596"/>
    </source>
</evidence>
<dbReference type="InterPro" id="IPR029787">
    <property type="entry name" value="Nucleotide_cyclase"/>
</dbReference>
<evidence type="ECO:0000256" key="8">
    <source>
        <dbReference type="SAM" id="Phobius"/>
    </source>
</evidence>
<reference evidence="11 12" key="1">
    <citation type="submission" date="2023-12" db="EMBL/GenBank/DDBJ databases">
        <title>Description of new species of Mycobacterium terrae complex isolated from sewage at the Sao Paulo Zoological Park Foundation in Brazil.</title>
        <authorList>
            <person name="Romagnoli C.L."/>
            <person name="Conceicao E.C."/>
            <person name="Machado E."/>
            <person name="Barreto L.B.P.F."/>
            <person name="Sharma A."/>
            <person name="Silva N.M."/>
            <person name="Marques L.E."/>
            <person name="Juliana M.A."/>
            <person name="Lourenco M.C.S."/>
            <person name="Digiampietri L.A."/>
            <person name="Suffys P.N."/>
            <person name="Viana-Niero C."/>
        </authorList>
    </citation>
    <scope>NUCLEOTIDE SEQUENCE [LARGE SCALE GENOMIC DNA]</scope>
    <source>
        <strain evidence="11 12">MYC098</strain>
    </source>
</reference>
<evidence type="ECO:0000256" key="6">
    <source>
        <dbReference type="ARBA" id="ARBA00023136"/>
    </source>
</evidence>
<evidence type="ECO:0000256" key="7">
    <source>
        <dbReference type="SAM" id="MobiDB-lite"/>
    </source>
</evidence>
<feature type="transmembrane region" description="Helical" evidence="8">
    <location>
        <begin position="161"/>
        <end position="182"/>
    </location>
</feature>
<evidence type="ECO:0000256" key="5">
    <source>
        <dbReference type="ARBA" id="ARBA00022989"/>
    </source>
</evidence>
<feature type="compositionally biased region" description="Polar residues" evidence="7">
    <location>
        <begin position="469"/>
        <end position="482"/>
    </location>
</feature>
<dbReference type="SMART" id="SM00304">
    <property type="entry name" value="HAMP"/>
    <property type="match status" value="1"/>
</dbReference>
<keyword evidence="6 8" id="KW-0472">Membrane</keyword>